<feature type="region of interest" description="Disordered" evidence="1">
    <location>
        <begin position="291"/>
        <end position="322"/>
    </location>
</feature>
<feature type="transmembrane region" description="Helical" evidence="2">
    <location>
        <begin position="260"/>
        <end position="283"/>
    </location>
</feature>
<feature type="compositionally biased region" description="Low complexity" evidence="1">
    <location>
        <begin position="165"/>
        <end position="235"/>
    </location>
</feature>
<evidence type="ECO:0008006" key="6">
    <source>
        <dbReference type="Google" id="ProtNLM"/>
    </source>
</evidence>
<dbReference type="OrthoDB" id="10662305at2759"/>
<keyword evidence="3" id="KW-0732">Signal</keyword>
<dbReference type="GeneID" id="25326432"/>
<dbReference type="EMBL" id="KN847319">
    <property type="protein sequence ID" value="KIW55802.1"/>
    <property type="molecule type" value="Genomic_DNA"/>
</dbReference>
<keyword evidence="5" id="KW-1185">Reference proteome</keyword>
<organism evidence="4 5">
    <name type="scientific">Exophiala xenobiotica</name>
    <dbReference type="NCBI Taxonomy" id="348802"/>
    <lineage>
        <taxon>Eukaryota</taxon>
        <taxon>Fungi</taxon>
        <taxon>Dikarya</taxon>
        <taxon>Ascomycota</taxon>
        <taxon>Pezizomycotina</taxon>
        <taxon>Eurotiomycetes</taxon>
        <taxon>Chaetothyriomycetidae</taxon>
        <taxon>Chaetothyriales</taxon>
        <taxon>Herpotrichiellaceae</taxon>
        <taxon>Exophiala</taxon>
    </lineage>
</organism>
<keyword evidence="2" id="KW-0812">Transmembrane</keyword>
<keyword evidence="2" id="KW-1133">Transmembrane helix</keyword>
<evidence type="ECO:0000256" key="2">
    <source>
        <dbReference type="SAM" id="Phobius"/>
    </source>
</evidence>
<feature type="signal peptide" evidence="3">
    <location>
        <begin position="1"/>
        <end position="24"/>
    </location>
</feature>
<dbReference type="AlphaFoldDB" id="A0A0D2D086"/>
<feature type="compositionally biased region" description="Polar residues" evidence="1">
    <location>
        <begin position="246"/>
        <end position="256"/>
    </location>
</feature>
<evidence type="ECO:0000313" key="4">
    <source>
        <dbReference type="EMBL" id="KIW55802.1"/>
    </source>
</evidence>
<gene>
    <name evidence="4" type="ORF">PV05_04524</name>
</gene>
<feature type="region of interest" description="Disordered" evidence="1">
    <location>
        <begin position="165"/>
        <end position="256"/>
    </location>
</feature>
<name>A0A0D2D086_9EURO</name>
<feature type="chain" id="PRO_5002251054" description="Mid2 domain-containing protein" evidence="3">
    <location>
        <begin position="25"/>
        <end position="361"/>
    </location>
</feature>
<proteinExistence type="predicted"/>
<reference evidence="4 5" key="1">
    <citation type="submission" date="2015-01" db="EMBL/GenBank/DDBJ databases">
        <title>The Genome Sequence of Exophiala xenobiotica CBS118157.</title>
        <authorList>
            <consortium name="The Broad Institute Genomics Platform"/>
            <person name="Cuomo C."/>
            <person name="de Hoog S."/>
            <person name="Gorbushina A."/>
            <person name="Stielow B."/>
            <person name="Teixiera M."/>
            <person name="Abouelleil A."/>
            <person name="Chapman S.B."/>
            <person name="Priest M."/>
            <person name="Young S.K."/>
            <person name="Wortman J."/>
            <person name="Nusbaum C."/>
            <person name="Birren B."/>
        </authorList>
    </citation>
    <scope>NUCLEOTIDE SEQUENCE [LARGE SCALE GENOMIC DNA]</scope>
    <source>
        <strain evidence="4 5">CBS 118157</strain>
    </source>
</reference>
<evidence type="ECO:0000313" key="5">
    <source>
        <dbReference type="Proteomes" id="UP000054342"/>
    </source>
</evidence>
<protein>
    <recommendedName>
        <fullName evidence="6">Mid2 domain-containing protein</fullName>
    </recommendedName>
</protein>
<dbReference type="STRING" id="348802.A0A0D2D086"/>
<sequence length="361" mass="38848">MPCALSSSFLRLRFALTLLLITHSQPTRSVSSSGPQNYFVFPPNQGDFPDGIMTYTFEYGSTPNFEWVMNVSSGIHLILCYDECTHTNYILLNTSPLDEFAGPLTFPDNIFPFRYTSGFYLELMDDLTDYAIAYSMNFTIVPAGTLSSMSSEAATTIPSSLSITSSKAATSSPTSSAPETTTSSIFSASSVQSSTRTADTTNTAATFDATPSSRTSTSSSPSPTSAPSSTGAAASDRPSSCPDCQETGTSSEPTISGKTLNLIIGLVCGTTAAVIAVAAFLLLRRYRRRRQERGKEQKVEIPQCTGRPHERSNNNSYTSLPPWNLSEEATYGFRSPSSWQVSNHHSVAELPAQSRVAELPG</sequence>
<keyword evidence="2" id="KW-0472">Membrane</keyword>
<dbReference type="Proteomes" id="UP000054342">
    <property type="component" value="Unassembled WGS sequence"/>
</dbReference>
<evidence type="ECO:0000256" key="1">
    <source>
        <dbReference type="SAM" id="MobiDB-lite"/>
    </source>
</evidence>
<accession>A0A0D2D086</accession>
<dbReference type="RefSeq" id="XP_013316386.1">
    <property type="nucleotide sequence ID" value="XM_013460932.1"/>
</dbReference>
<evidence type="ECO:0000256" key="3">
    <source>
        <dbReference type="SAM" id="SignalP"/>
    </source>
</evidence>
<dbReference type="HOGENOM" id="CLU_741922_0_0_1"/>